<dbReference type="GO" id="GO:0005911">
    <property type="term" value="C:cell-cell junction"/>
    <property type="evidence" value="ECO:0007669"/>
    <property type="project" value="TreeGrafter"/>
</dbReference>
<name>A0A8S3PYQ8_MYTED</name>
<feature type="signal peptide" evidence="8">
    <location>
        <begin position="1"/>
        <end position="18"/>
    </location>
</feature>
<dbReference type="InterPro" id="IPR013783">
    <property type="entry name" value="Ig-like_fold"/>
</dbReference>
<keyword evidence="7" id="KW-1133">Transmembrane helix</keyword>
<evidence type="ECO:0000256" key="5">
    <source>
        <dbReference type="ARBA" id="ARBA00023319"/>
    </source>
</evidence>
<evidence type="ECO:0000256" key="6">
    <source>
        <dbReference type="SAM" id="MobiDB-lite"/>
    </source>
</evidence>
<dbReference type="AlphaFoldDB" id="A0A8S3PYQ8"/>
<dbReference type="CDD" id="cd00063">
    <property type="entry name" value="FN3"/>
    <property type="match status" value="1"/>
</dbReference>
<dbReference type="PROSITE" id="PS50853">
    <property type="entry name" value="FN3"/>
    <property type="match status" value="1"/>
</dbReference>
<dbReference type="Gene3D" id="2.60.40.10">
    <property type="entry name" value="Immunoglobulins"/>
    <property type="match status" value="4"/>
</dbReference>
<evidence type="ECO:0000259" key="10">
    <source>
        <dbReference type="PROSITE" id="PS50853"/>
    </source>
</evidence>
<evidence type="ECO:0000259" key="9">
    <source>
        <dbReference type="PROSITE" id="PS50835"/>
    </source>
</evidence>
<dbReference type="InterPro" id="IPR003599">
    <property type="entry name" value="Ig_sub"/>
</dbReference>
<keyword evidence="5" id="KW-0393">Immunoglobulin domain</keyword>
<dbReference type="InterPro" id="IPR007110">
    <property type="entry name" value="Ig-like_dom"/>
</dbReference>
<evidence type="ECO:0000256" key="3">
    <source>
        <dbReference type="ARBA" id="ARBA00023157"/>
    </source>
</evidence>
<proteinExistence type="predicted"/>
<feature type="domain" description="Fibronectin type-III" evidence="10">
    <location>
        <begin position="503"/>
        <end position="597"/>
    </location>
</feature>
<comment type="caution">
    <text evidence="11">The sequence shown here is derived from an EMBL/GenBank/DDBJ whole genome shotgun (WGS) entry which is preliminary data.</text>
</comment>
<dbReference type="InterPro" id="IPR036116">
    <property type="entry name" value="FN3_sf"/>
</dbReference>
<comment type="subcellular location">
    <subcellularLocation>
        <location evidence="1">Membrane</location>
        <topology evidence="1">Single-pass type I membrane protein</topology>
    </subcellularLocation>
</comment>
<feature type="domain" description="Ig-like" evidence="9">
    <location>
        <begin position="115"/>
        <end position="202"/>
    </location>
</feature>
<dbReference type="SMART" id="SM00408">
    <property type="entry name" value="IGc2"/>
    <property type="match status" value="3"/>
</dbReference>
<dbReference type="PANTHER" id="PTHR11640">
    <property type="entry name" value="NEPHRIN"/>
    <property type="match status" value="1"/>
</dbReference>
<dbReference type="InterPro" id="IPR036179">
    <property type="entry name" value="Ig-like_dom_sf"/>
</dbReference>
<dbReference type="GO" id="GO:0005886">
    <property type="term" value="C:plasma membrane"/>
    <property type="evidence" value="ECO:0007669"/>
    <property type="project" value="TreeGrafter"/>
</dbReference>
<dbReference type="InterPro" id="IPR003598">
    <property type="entry name" value="Ig_sub2"/>
</dbReference>
<dbReference type="GO" id="GO:0098609">
    <property type="term" value="P:cell-cell adhesion"/>
    <property type="evidence" value="ECO:0007669"/>
    <property type="project" value="TreeGrafter"/>
</dbReference>
<feature type="chain" id="PRO_5035756923" evidence="8">
    <location>
        <begin position="19"/>
        <end position="801"/>
    </location>
</feature>
<evidence type="ECO:0000313" key="12">
    <source>
        <dbReference type="Proteomes" id="UP000683360"/>
    </source>
</evidence>
<sequence>MRISQLFSLTLTFSELLAVNVLYHFEDDTVILPCEQLSNEQIVWQGPENYFIYGYGDIINPKLSKSNRLAIIHVNGSHQYNLQIRHFSSEDEGHYKCVISNVHEEYFVLFIGKSPSNLTIVEEDSQHIVYGYLNRVLELSCTVIHGVPNGKLVWMVNNKTLEEEASSLLVYTFIPKQEDHLQNYTCATKSNIVPYVMERTVRLFVYMPPIVSISLNKTLGIQEGEDLTLYCNYSSNHDVKELKWEKMFQHESPLDERSQYLNIKSINRQHAGKYRCTVTNMAGSASDVVTIEVYYQPTVQVTFEDRGNYRQLNCSANGVPDRYIFTQWEHRSDYYDLIRYLPDDGNGKLILPNIPGETDRHHDRGFYICHASNNVSLNSSNSFIRGEFFLKAQGKPYFVSSNNNTQYGIKGQDGNLTVDFVSFPEITNFTVIDGDMKHYTDNYTLETWRVMDKVYNKTVMVNGSRLVISMNIRNENDFRSYTIKLSNRFGSANFNISLRSASCPETPEIMMIKPNENKVTVQWRERFNGGFPQSVFIQYRRRDVQYWNEMPVSDPGMHSDYIDGLTPGTEYLIRVYSKNMKGASNFTDMKLIRTESAEDSNNKTLVFLVFVVPFLIAIGVLYWQYQMGNLKALQRISCFKGQQFIYQVGVGAVENNVYDMQNNVDQHAVAQNAVAQNLDVPVYSSIDRRANLTIGQTVSYSTTPKRKRNYLEKRQENTGSVGEASGTGNSATKKGPDRLSYIEVSFEPKPNEYKFHIHGSENRTNYVDIDFSKRICSYADSHIESDDDSTPQACAMLKYEE</sequence>
<accession>A0A8S3PYQ8</accession>
<keyword evidence="4" id="KW-0325">Glycoprotein</keyword>
<dbReference type="Proteomes" id="UP000683360">
    <property type="component" value="Unassembled WGS sequence"/>
</dbReference>
<feature type="domain" description="Ig-like" evidence="9">
    <location>
        <begin position="208"/>
        <end position="292"/>
    </location>
</feature>
<feature type="region of interest" description="Disordered" evidence="6">
    <location>
        <begin position="705"/>
        <end position="736"/>
    </location>
</feature>
<dbReference type="PANTHER" id="PTHR11640:SF31">
    <property type="entry name" value="IRREGULAR CHIASM C-ROUGHEST PROTEIN-RELATED"/>
    <property type="match status" value="1"/>
</dbReference>
<feature type="domain" description="Ig-like" evidence="9">
    <location>
        <begin position="297"/>
        <end position="385"/>
    </location>
</feature>
<keyword evidence="12" id="KW-1185">Reference proteome</keyword>
<dbReference type="InterPro" id="IPR003961">
    <property type="entry name" value="FN3_dom"/>
</dbReference>
<evidence type="ECO:0000256" key="7">
    <source>
        <dbReference type="SAM" id="Phobius"/>
    </source>
</evidence>
<keyword evidence="8" id="KW-0732">Signal</keyword>
<organism evidence="11 12">
    <name type="scientific">Mytilus edulis</name>
    <name type="common">Blue mussel</name>
    <dbReference type="NCBI Taxonomy" id="6550"/>
    <lineage>
        <taxon>Eukaryota</taxon>
        <taxon>Metazoa</taxon>
        <taxon>Spiralia</taxon>
        <taxon>Lophotrochozoa</taxon>
        <taxon>Mollusca</taxon>
        <taxon>Bivalvia</taxon>
        <taxon>Autobranchia</taxon>
        <taxon>Pteriomorphia</taxon>
        <taxon>Mytilida</taxon>
        <taxon>Mytiloidea</taxon>
        <taxon>Mytilidae</taxon>
        <taxon>Mytilinae</taxon>
        <taxon>Mytilus</taxon>
    </lineage>
</organism>
<keyword evidence="7" id="KW-0812">Transmembrane</keyword>
<reference evidence="11" key="1">
    <citation type="submission" date="2021-03" db="EMBL/GenBank/DDBJ databases">
        <authorList>
            <person name="Bekaert M."/>
        </authorList>
    </citation>
    <scope>NUCLEOTIDE SEQUENCE</scope>
</reference>
<dbReference type="SMART" id="SM00409">
    <property type="entry name" value="IG"/>
    <property type="match status" value="3"/>
</dbReference>
<dbReference type="Pfam" id="PF13927">
    <property type="entry name" value="Ig_3"/>
    <property type="match status" value="1"/>
</dbReference>
<dbReference type="SUPFAM" id="SSF48726">
    <property type="entry name" value="Immunoglobulin"/>
    <property type="match status" value="3"/>
</dbReference>
<evidence type="ECO:0000256" key="1">
    <source>
        <dbReference type="ARBA" id="ARBA00004479"/>
    </source>
</evidence>
<protein>
    <submittedName>
        <fullName evidence="11">Uncharacterized protein</fullName>
    </submittedName>
</protein>
<feature type="transmembrane region" description="Helical" evidence="7">
    <location>
        <begin position="605"/>
        <end position="625"/>
    </location>
</feature>
<keyword evidence="2 7" id="KW-0472">Membrane</keyword>
<evidence type="ECO:0000256" key="8">
    <source>
        <dbReference type="SAM" id="SignalP"/>
    </source>
</evidence>
<evidence type="ECO:0000313" key="11">
    <source>
        <dbReference type="EMBL" id="CAG2188816.1"/>
    </source>
</evidence>
<dbReference type="EMBL" id="CAJPWZ010000276">
    <property type="protein sequence ID" value="CAG2188816.1"/>
    <property type="molecule type" value="Genomic_DNA"/>
</dbReference>
<keyword evidence="3" id="KW-1015">Disulfide bond</keyword>
<dbReference type="GO" id="GO:0050839">
    <property type="term" value="F:cell adhesion molecule binding"/>
    <property type="evidence" value="ECO:0007669"/>
    <property type="project" value="TreeGrafter"/>
</dbReference>
<dbReference type="SUPFAM" id="SSF49265">
    <property type="entry name" value="Fibronectin type III"/>
    <property type="match status" value="1"/>
</dbReference>
<gene>
    <name evidence="11" type="ORF">MEDL_4251</name>
</gene>
<dbReference type="SMART" id="SM00060">
    <property type="entry name" value="FN3"/>
    <property type="match status" value="1"/>
</dbReference>
<evidence type="ECO:0000256" key="2">
    <source>
        <dbReference type="ARBA" id="ARBA00023136"/>
    </source>
</evidence>
<dbReference type="PROSITE" id="PS50835">
    <property type="entry name" value="IG_LIKE"/>
    <property type="match status" value="3"/>
</dbReference>
<dbReference type="InterPro" id="IPR051275">
    <property type="entry name" value="Cell_adhesion_signaling"/>
</dbReference>
<dbReference type="OrthoDB" id="6081596at2759"/>
<evidence type="ECO:0000256" key="4">
    <source>
        <dbReference type="ARBA" id="ARBA00023180"/>
    </source>
</evidence>